<organism evidence="1">
    <name type="scientific">Pseudogemmatithrix spongiicola</name>
    <dbReference type="NCBI Taxonomy" id="3062599"/>
    <lineage>
        <taxon>Bacteria</taxon>
        <taxon>Pseudomonadati</taxon>
        <taxon>Gemmatimonadota</taxon>
        <taxon>Gemmatimonadia</taxon>
        <taxon>Gemmatimonadales</taxon>
        <taxon>Gemmatimonadaceae</taxon>
        <taxon>Pseudogemmatithrix</taxon>
    </lineage>
</organism>
<evidence type="ECO:0000313" key="2">
    <source>
        <dbReference type="EMBL" id="WKW13710.1"/>
    </source>
</evidence>
<protein>
    <submittedName>
        <fullName evidence="1">Uncharacterized protein</fullName>
    </submittedName>
</protein>
<dbReference type="AlphaFoldDB" id="A0AA49JRT7"/>
<keyword evidence="3" id="KW-1185">Reference proteome</keyword>
<evidence type="ECO:0000313" key="1">
    <source>
        <dbReference type="EMBL" id="WKW10801.1"/>
    </source>
</evidence>
<name>A0AA49JRT7_9BACT</name>
<proteinExistence type="predicted"/>
<accession>A0AA49JRT7</accession>
<sequence length="174" mass="19160">MAEALRSYSFIADTDSLEAFRRLRHGWAAWELAEGEFRVRLRSGGTVRAHVDRAEIETGFEVSCVVADFLPDSEALPARDSAFTSNGNDVVVFRGVTWLERRPDLGPDHTIQFSGIPGIELPDDAVAKCDFTDAIAVVSESGSLVVRLALRPGWLEVVEDAEEVSKFFALRGYA</sequence>
<reference evidence="1" key="1">
    <citation type="submission" date="2023-07" db="EMBL/GenBank/DDBJ databases">
        <authorList>
            <person name="Haufschild T."/>
            <person name="Kallscheuer N."/>
            <person name="Hammer J."/>
            <person name="Kohn T."/>
            <person name="Kabuu M."/>
            <person name="Jogler M."/>
            <person name="Wohfarth N."/>
            <person name="Heuer A."/>
            <person name="Rohde M."/>
            <person name="van Teeseling M.C.F."/>
            <person name="Jogler C."/>
        </authorList>
    </citation>
    <scope>NUCLEOTIDE SEQUENCE</scope>
    <source>
        <strain evidence="1">Strain 138</strain>
        <strain evidence="2">Strain 318</strain>
    </source>
</reference>
<dbReference type="RefSeq" id="WP_367886512.1">
    <property type="nucleotide sequence ID" value="NZ_CP130612.1"/>
</dbReference>
<dbReference type="KEGG" id="pspc:Strain318_000033"/>
<dbReference type="Proteomes" id="UP001229955">
    <property type="component" value="Chromosome"/>
</dbReference>
<gene>
    <name evidence="1" type="ORF">Strain138_000033</name>
    <name evidence="2" type="ORF">Strain318_000033</name>
</gene>
<evidence type="ECO:0000313" key="3">
    <source>
        <dbReference type="Proteomes" id="UP001229955"/>
    </source>
</evidence>
<dbReference type="EMBL" id="CP130612">
    <property type="protein sequence ID" value="WKW10801.1"/>
    <property type="molecule type" value="Genomic_DNA"/>
</dbReference>
<accession>A0AA49Q742</accession>
<dbReference type="EMBL" id="CP130613">
    <property type="protein sequence ID" value="WKW13710.1"/>
    <property type="molecule type" value="Genomic_DNA"/>
</dbReference>